<accession>A0ABN7XHY2</accession>
<dbReference type="EMBL" id="CAJVQB010129127">
    <property type="protein sequence ID" value="CAG8853779.1"/>
    <property type="molecule type" value="Genomic_DNA"/>
</dbReference>
<dbReference type="PANTHER" id="PTHR46481">
    <property type="entry name" value="ZINC FINGER BED DOMAIN-CONTAINING PROTEIN 4"/>
    <property type="match status" value="1"/>
</dbReference>
<dbReference type="PANTHER" id="PTHR46481:SF10">
    <property type="entry name" value="ZINC FINGER BED DOMAIN-CONTAINING PROTEIN 39"/>
    <property type="match status" value="1"/>
</dbReference>
<evidence type="ECO:0000256" key="6">
    <source>
        <dbReference type="SAM" id="Phobius"/>
    </source>
</evidence>
<feature type="non-terminal residue" evidence="7">
    <location>
        <position position="1"/>
    </location>
</feature>
<feature type="non-terminal residue" evidence="7">
    <location>
        <position position="208"/>
    </location>
</feature>
<dbReference type="InterPro" id="IPR052035">
    <property type="entry name" value="ZnF_BED_domain_contain"/>
</dbReference>
<comment type="subcellular location">
    <subcellularLocation>
        <location evidence="1">Nucleus</location>
    </subcellularLocation>
</comment>
<organism evidence="7 8">
    <name type="scientific">Gigaspora margarita</name>
    <dbReference type="NCBI Taxonomy" id="4874"/>
    <lineage>
        <taxon>Eukaryota</taxon>
        <taxon>Fungi</taxon>
        <taxon>Fungi incertae sedis</taxon>
        <taxon>Mucoromycota</taxon>
        <taxon>Glomeromycotina</taxon>
        <taxon>Glomeromycetes</taxon>
        <taxon>Diversisporales</taxon>
        <taxon>Gigasporaceae</taxon>
        <taxon>Gigaspora</taxon>
    </lineage>
</organism>
<dbReference type="InterPro" id="IPR012337">
    <property type="entry name" value="RNaseH-like_sf"/>
</dbReference>
<keyword evidence="2" id="KW-0479">Metal-binding</keyword>
<feature type="transmembrane region" description="Helical" evidence="6">
    <location>
        <begin position="51"/>
        <end position="71"/>
    </location>
</feature>
<evidence type="ECO:0000256" key="2">
    <source>
        <dbReference type="ARBA" id="ARBA00022723"/>
    </source>
</evidence>
<keyword evidence="6" id="KW-0472">Membrane</keyword>
<reference evidence="7 8" key="1">
    <citation type="submission" date="2021-06" db="EMBL/GenBank/DDBJ databases">
        <authorList>
            <person name="Kallberg Y."/>
            <person name="Tangrot J."/>
            <person name="Rosling A."/>
        </authorList>
    </citation>
    <scope>NUCLEOTIDE SEQUENCE [LARGE SCALE GENOMIC DNA]</scope>
    <source>
        <strain evidence="7 8">120-4 pot B 10/14</strain>
    </source>
</reference>
<dbReference type="SUPFAM" id="SSF53098">
    <property type="entry name" value="Ribonuclease H-like"/>
    <property type="match status" value="1"/>
</dbReference>
<evidence type="ECO:0000256" key="4">
    <source>
        <dbReference type="ARBA" id="ARBA00022833"/>
    </source>
</evidence>
<keyword evidence="3" id="KW-0863">Zinc-finger</keyword>
<dbReference type="Proteomes" id="UP000789901">
    <property type="component" value="Unassembled WGS sequence"/>
</dbReference>
<keyword evidence="5" id="KW-0539">Nucleus</keyword>
<evidence type="ECO:0000256" key="5">
    <source>
        <dbReference type="ARBA" id="ARBA00023242"/>
    </source>
</evidence>
<comment type="caution">
    <text evidence="7">The sequence shown here is derived from an EMBL/GenBank/DDBJ whole genome shotgun (WGS) entry which is preliminary data.</text>
</comment>
<evidence type="ECO:0000256" key="1">
    <source>
        <dbReference type="ARBA" id="ARBA00004123"/>
    </source>
</evidence>
<proteinExistence type="predicted"/>
<keyword evidence="4" id="KW-0862">Zinc</keyword>
<evidence type="ECO:0000256" key="3">
    <source>
        <dbReference type="ARBA" id="ARBA00022771"/>
    </source>
</evidence>
<keyword evidence="6" id="KW-0812">Transmembrane</keyword>
<keyword evidence="6" id="KW-1133">Transmembrane helix</keyword>
<evidence type="ECO:0000313" key="7">
    <source>
        <dbReference type="EMBL" id="CAG8853779.1"/>
    </source>
</evidence>
<evidence type="ECO:0000313" key="8">
    <source>
        <dbReference type="Proteomes" id="UP000789901"/>
    </source>
</evidence>
<sequence length="208" mass="24342">SIANKVYSLLEEFKIETNVIALTTDNGSNMISAANFLQDKLILNNFCHYRYIAHILNLIVLVGLNIIAVPIKKLRKLIKTIRKLSKIFEYLKNIIILNAKSFLAPTLDCKTRWNSTYFMVKRACLLYEFIEMLLVKYPNLKTYMPNKKEWNIYKNLVDLLELFNDATIELLLQTYPTIAHAQIILLALKKYLESEKNEDFLMHYIVDT</sequence>
<protein>
    <submittedName>
        <fullName evidence="7">13471_t:CDS:1</fullName>
    </submittedName>
</protein>
<name>A0ABN7XHY2_GIGMA</name>
<keyword evidence="8" id="KW-1185">Reference proteome</keyword>
<gene>
    <name evidence="7" type="ORF">GMARGA_LOCUS42600</name>
</gene>